<name>A0A6N7ZME3_9MICO</name>
<dbReference type="InterPro" id="IPR030390">
    <property type="entry name" value="MeTrfase_TrmA_AS"/>
</dbReference>
<dbReference type="AlphaFoldDB" id="A0A6N7ZME3"/>
<gene>
    <name evidence="11" type="primary">rlmC</name>
    <name evidence="11" type="ORF">GJV82_17280</name>
</gene>
<reference evidence="11 12" key="1">
    <citation type="submission" date="2019-11" db="EMBL/GenBank/DDBJ databases">
        <title>Cellulosimicrobium composti sp. nov. isolated from a compost.</title>
        <authorList>
            <person name="Yang Y."/>
        </authorList>
    </citation>
    <scope>NUCLEOTIDE SEQUENCE [LARGE SCALE GENOMIC DNA]</scope>
    <source>
        <strain evidence="11 12">BIT-GX5</strain>
    </source>
</reference>
<keyword evidence="6" id="KW-0479">Metal-binding</keyword>
<sequence>MQCHHYDAGRCRSCTLLDLAYPAQVAGKQEHCAALLGPLAPDLTWLPTVESAESGFRNKAKMVVTGTTDAPVLGILAEGGGVDLTDCPLYPPALQASFGAFADFVTRARLVPYDVRARRGELKYVLVTLSPDGDLMARFVLRSTESLPRIRKHLPTLLDALPSLRVVSVNLHPEHKAVVEGDTEVLLTEAETLRMRVNGIDLHLRPQSFFQTNTDVAAALYRQGREWVDDAAPATVWDLYCGVGGFALHVAGPDRDVVGVETSAEAVASARLTARDAGLDRTTFLAQDATAFALAQRTAPGLVVVNPPRRGIGETLSTWLEDSGVRHVVYSSCNASSLARDLALMPSLRPRAARVLDMFPQTSHYEVAVLLERV</sequence>
<accession>A0A6N7ZME3</accession>
<dbReference type="PROSITE" id="PS01230">
    <property type="entry name" value="TRMA_1"/>
    <property type="match status" value="1"/>
</dbReference>
<evidence type="ECO:0000256" key="9">
    <source>
        <dbReference type="PROSITE-ProRule" id="PRU01024"/>
    </source>
</evidence>
<evidence type="ECO:0000256" key="10">
    <source>
        <dbReference type="PROSITE-ProRule" id="PRU10015"/>
    </source>
</evidence>
<feature type="active site" evidence="10">
    <location>
        <position position="333"/>
    </location>
</feature>
<evidence type="ECO:0000313" key="11">
    <source>
        <dbReference type="EMBL" id="MTG90671.1"/>
    </source>
</evidence>
<feature type="binding site" evidence="9">
    <location>
        <position position="306"/>
    </location>
    <ligand>
        <name>S-adenosyl-L-methionine</name>
        <dbReference type="ChEBI" id="CHEBI:59789"/>
    </ligand>
</feature>
<evidence type="ECO:0000313" key="12">
    <source>
        <dbReference type="Proteomes" id="UP000440668"/>
    </source>
</evidence>
<proteinExistence type="inferred from homology"/>
<dbReference type="NCBIfam" id="NF002909">
    <property type="entry name" value="PRK03522.2-1"/>
    <property type="match status" value="1"/>
</dbReference>
<keyword evidence="7" id="KW-0408">Iron</keyword>
<keyword evidence="2" id="KW-0698">rRNA processing</keyword>
<dbReference type="InterPro" id="IPR029063">
    <property type="entry name" value="SAM-dependent_MTases_sf"/>
</dbReference>
<dbReference type="NCBIfam" id="TIGR02085">
    <property type="entry name" value="meth_trns_rumB"/>
    <property type="match status" value="1"/>
</dbReference>
<evidence type="ECO:0000256" key="6">
    <source>
        <dbReference type="ARBA" id="ARBA00022723"/>
    </source>
</evidence>
<dbReference type="InterPro" id="IPR030391">
    <property type="entry name" value="MeTrfase_TrmA_CS"/>
</dbReference>
<dbReference type="SUPFAM" id="SSF53335">
    <property type="entry name" value="S-adenosyl-L-methionine-dependent methyltransferases"/>
    <property type="match status" value="1"/>
</dbReference>
<keyword evidence="3 9" id="KW-0489">Methyltransferase</keyword>
<dbReference type="CDD" id="cd02440">
    <property type="entry name" value="AdoMet_MTases"/>
    <property type="match status" value="1"/>
</dbReference>
<dbReference type="GO" id="GO:0046872">
    <property type="term" value="F:metal ion binding"/>
    <property type="evidence" value="ECO:0007669"/>
    <property type="project" value="UniProtKB-KW"/>
</dbReference>
<comment type="similarity">
    <text evidence="9">Belongs to the class I-like SAM-binding methyltransferase superfamily. RNA M5U methyltransferase family.</text>
</comment>
<dbReference type="PANTHER" id="PTHR11061">
    <property type="entry name" value="RNA M5U METHYLTRANSFERASE"/>
    <property type="match status" value="1"/>
</dbReference>
<dbReference type="GO" id="GO:0070041">
    <property type="term" value="F:rRNA (uridine-C5-)-methyltransferase activity"/>
    <property type="evidence" value="ECO:0007669"/>
    <property type="project" value="TreeGrafter"/>
</dbReference>
<dbReference type="EMBL" id="WMKA01000058">
    <property type="protein sequence ID" value="MTG90671.1"/>
    <property type="molecule type" value="Genomic_DNA"/>
</dbReference>
<keyword evidence="5 9" id="KW-0949">S-adenosyl-L-methionine</keyword>
<dbReference type="GO" id="GO:0070475">
    <property type="term" value="P:rRNA base methylation"/>
    <property type="evidence" value="ECO:0007669"/>
    <property type="project" value="TreeGrafter"/>
</dbReference>
<organism evidence="11 12">
    <name type="scientific">Cellulosimicrobium composti</name>
    <dbReference type="NCBI Taxonomy" id="2672572"/>
    <lineage>
        <taxon>Bacteria</taxon>
        <taxon>Bacillati</taxon>
        <taxon>Actinomycetota</taxon>
        <taxon>Actinomycetes</taxon>
        <taxon>Micrococcales</taxon>
        <taxon>Promicromonosporaceae</taxon>
        <taxon>Cellulosimicrobium</taxon>
    </lineage>
</organism>
<dbReference type="Gene3D" id="3.40.50.150">
    <property type="entry name" value="Vaccinia Virus protein VP39"/>
    <property type="match status" value="1"/>
</dbReference>
<evidence type="ECO:0000256" key="8">
    <source>
        <dbReference type="ARBA" id="ARBA00023014"/>
    </source>
</evidence>
<dbReference type="PROSITE" id="PS01231">
    <property type="entry name" value="TRMA_2"/>
    <property type="match status" value="1"/>
</dbReference>
<dbReference type="PANTHER" id="PTHR11061:SF30">
    <property type="entry name" value="TRNA (URACIL(54)-C(5))-METHYLTRANSFERASE"/>
    <property type="match status" value="1"/>
</dbReference>
<dbReference type="RefSeq" id="WP_318657775.1">
    <property type="nucleotide sequence ID" value="NZ_WMKA01000058.1"/>
</dbReference>
<dbReference type="InterPro" id="IPR010280">
    <property type="entry name" value="U5_MeTrfase_fam"/>
</dbReference>
<keyword evidence="8" id="KW-0411">Iron-sulfur</keyword>
<evidence type="ECO:0000256" key="7">
    <source>
        <dbReference type="ARBA" id="ARBA00023004"/>
    </source>
</evidence>
<feature type="binding site" evidence="9">
    <location>
        <position position="261"/>
    </location>
    <ligand>
        <name>S-adenosyl-L-methionine</name>
        <dbReference type="ChEBI" id="CHEBI:59789"/>
    </ligand>
</feature>
<dbReference type="InterPro" id="IPR011825">
    <property type="entry name" value="23SrRNA_MeTrfase_RlmC"/>
</dbReference>
<keyword evidence="1" id="KW-0004">4Fe-4S</keyword>
<evidence type="ECO:0000256" key="1">
    <source>
        <dbReference type="ARBA" id="ARBA00022485"/>
    </source>
</evidence>
<feature type="active site" description="Nucleophile" evidence="9">
    <location>
        <position position="333"/>
    </location>
</feature>
<feature type="binding site" evidence="9">
    <location>
        <position position="211"/>
    </location>
    <ligand>
        <name>S-adenosyl-L-methionine</name>
        <dbReference type="ChEBI" id="CHEBI:59789"/>
    </ligand>
</feature>
<dbReference type="Gene3D" id="2.40.50.1070">
    <property type="match status" value="1"/>
</dbReference>
<dbReference type="PROSITE" id="PS51687">
    <property type="entry name" value="SAM_MT_RNA_M5U"/>
    <property type="match status" value="1"/>
</dbReference>
<feature type="binding site" evidence="9">
    <location>
        <position position="240"/>
    </location>
    <ligand>
        <name>S-adenosyl-L-methionine</name>
        <dbReference type="ChEBI" id="CHEBI:59789"/>
    </ligand>
</feature>
<dbReference type="GO" id="GO:0051539">
    <property type="term" value="F:4 iron, 4 sulfur cluster binding"/>
    <property type="evidence" value="ECO:0007669"/>
    <property type="project" value="UniProtKB-KW"/>
</dbReference>
<comment type="caution">
    <text evidence="11">The sequence shown here is derived from an EMBL/GenBank/DDBJ whole genome shotgun (WGS) entry which is preliminary data.</text>
</comment>
<evidence type="ECO:0000256" key="3">
    <source>
        <dbReference type="ARBA" id="ARBA00022603"/>
    </source>
</evidence>
<keyword evidence="4 9" id="KW-0808">Transferase</keyword>
<dbReference type="Proteomes" id="UP000440668">
    <property type="component" value="Unassembled WGS sequence"/>
</dbReference>
<protein>
    <submittedName>
        <fullName evidence="11">23S rRNA (Uracil(747)-C(5))-methyltransferase RlmC</fullName>
    </submittedName>
</protein>
<evidence type="ECO:0000256" key="4">
    <source>
        <dbReference type="ARBA" id="ARBA00022679"/>
    </source>
</evidence>
<evidence type="ECO:0000256" key="2">
    <source>
        <dbReference type="ARBA" id="ARBA00022552"/>
    </source>
</evidence>
<dbReference type="Pfam" id="PF05958">
    <property type="entry name" value="tRNA_U5-meth_tr"/>
    <property type="match status" value="1"/>
</dbReference>
<evidence type="ECO:0000256" key="5">
    <source>
        <dbReference type="ARBA" id="ARBA00022691"/>
    </source>
</evidence>